<evidence type="ECO:0000313" key="3">
    <source>
        <dbReference type="Proteomes" id="UP000242180"/>
    </source>
</evidence>
<accession>A0A1X2GZ91</accession>
<gene>
    <name evidence="2" type="ORF">BCR43DRAFT_519136</name>
</gene>
<evidence type="ECO:0000313" key="2">
    <source>
        <dbReference type="EMBL" id="ORY89856.1"/>
    </source>
</evidence>
<comment type="caution">
    <text evidence="2">The sequence shown here is derived from an EMBL/GenBank/DDBJ whole genome shotgun (WGS) entry which is preliminary data.</text>
</comment>
<organism evidence="2 3">
    <name type="scientific">Syncephalastrum racemosum</name>
    <name type="common">Filamentous fungus</name>
    <dbReference type="NCBI Taxonomy" id="13706"/>
    <lineage>
        <taxon>Eukaryota</taxon>
        <taxon>Fungi</taxon>
        <taxon>Fungi incertae sedis</taxon>
        <taxon>Mucoromycota</taxon>
        <taxon>Mucoromycotina</taxon>
        <taxon>Mucoromycetes</taxon>
        <taxon>Mucorales</taxon>
        <taxon>Syncephalastraceae</taxon>
        <taxon>Syncephalastrum</taxon>
    </lineage>
</organism>
<keyword evidence="3" id="KW-1185">Reference proteome</keyword>
<feature type="region of interest" description="Disordered" evidence="1">
    <location>
        <begin position="164"/>
        <end position="208"/>
    </location>
</feature>
<feature type="compositionally biased region" description="Pro residues" evidence="1">
    <location>
        <begin position="169"/>
        <end position="179"/>
    </location>
</feature>
<dbReference type="Proteomes" id="UP000242180">
    <property type="component" value="Unassembled WGS sequence"/>
</dbReference>
<dbReference type="EMBL" id="MCGN01000013">
    <property type="protein sequence ID" value="ORY89856.1"/>
    <property type="molecule type" value="Genomic_DNA"/>
</dbReference>
<dbReference type="InParanoid" id="A0A1X2GZ91"/>
<reference evidence="2 3" key="1">
    <citation type="submission" date="2016-07" db="EMBL/GenBank/DDBJ databases">
        <title>Pervasive Adenine N6-methylation of Active Genes in Fungi.</title>
        <authorList>
            <consortium name="DOE Joint Genome Institute"/>
            <person name="Mondo S.J."/>
            <person name="Dannebaum R.O."/>
            <person name="Kuo R.C."/>
            <person name="Labutti K."/>
            <person name="Haridas S."/>
            <person name="Kuo A."/>
            <person name="Salamov A."/>
            <person name="Ahrendt S.R."/>
            <person name="Lipzen A."/>
            <person name="Sullivan W."/>
            <person name="Andreopoulos W.B."/>
            <person name="Clum A."/>
            <person name="Lindquist E."/>
            <person name="Daum C."/>
            <person name="Ramamoorthy G.K."/>
            <person name="Gryganskyi A."/>
            <person name="Culley D."/>
            <person name="Magnuson J.K."/>
            <person name="James T.Y."/>
            <person name="O'Malley M.A."/>
            <person name="Stajich J.E."/>
            <person name="Spatafora J.W."/>
            <person name="Visel A."/>
            <person name="Grigoriev I.V."/>
        </authorList>
    </citation>
    <scope>NUCLEOTIDE SEQUENCE [LARGE SCALE GENOMIC DNA]</scope>
    <source>
        <strain evidence="2 3">NRRL 2496</strain>
    </source>
</reference>
<evidence type="ECO:0000256" key="1">
    <source>
        <dbReference type="SAM" id="MobiDB-lite"/>
    </source>
</evidence>
<protein>
    <submittedName>
        <fullName evidence="2">Uncharacterized protein</fullName>
    </submittedName>
</protein>
<dbReference type="AlphaFoldDB" id="A0A1X2GZ91"/>
<proteinExistence type="predicted"/>
<name>A0A1X2GZ91_SYNRA</name>
<sequence>MNNNMNSDNQELSALMETQQWTDPFWTAWTQAALEAQETQPQALDVQAQAAPFGGQGAPIFGSQDMQQLQLQELDASLTEPQQELPDWAMLTLATGISFPTSSSTRTMNPLSLMSQAQDATTDNNTLFSPNELNDAMPHIPHTEENEQTLPTTTNQPQLLLTSAFTPEPETPPYSPVPMTPVSDLTSESDYEHDTSSDCTNSSDESIDDDIDISQESELDEPSVTHMFSNYIETLKKDFRVCSRTREKLLHNLVLWQQEQHEYELADQCYQRFAADRKRADERRREKAADICRLVDLLEERYNIADRFAKGRRNATLYLMLRRQIGDIDDRRKISRQLNTLRRLKEKKDKINMKRRIKKSSGRAFNRAEDM</sequence>